<reference evidence="3 4" key="1">
    <citation type="journal article" date="2019" name="PLoS Pathog.">
        <title>Genome sequence of the bovine parasite Schistosoma bovis Tanzania.</title>
        <authorList>
            <person name="Oey H."/>
            <person name="Zakrzewski M."/>
            <person name="Gobert G."/>
            <person name="Gravermann K."/>
            <person name="Stoye J."/>
            <person name="Jones M."/>
            <person name="Mcmanus D."/>
            <person name="Krause L."/>
        </authorList>
    </citation>
    <scope>NUCLEOTIDE SEQUENCE [LARGE SCALE GENOMIC DNA]</scope>
    <source>
        <strain evidence="3 4">TAN1997</strain>
    </source>
</reference>
<name>A0A430QUQ2_SCHBO</name>
<evidence type="ECO:0000259" key="2">
    <source>
        <dbReference type="Pfam" id="PF21049"/>
    </source>
</evidence>
<dbReference type="EMBL" id="QMKO01000107">
    <property type="protein sequence ID" value="RTG91435.1"/>
    <property type="molecule type" value="Genomic_DNA"/>
</dbReference>
<evidence type="ECO:0000313" key="4">
    <source>
        <dbReference type="Proteomes" id="UP000290809"/>
    </source>
</evidence>
<feature type="domain" description="Cilia- and flagella-associated protein 69 ARM repeats" evidence="2">
    <location>
        <begin position="2"/>
        <end position="144"/>
    </location>
</feature>
<gene>
    <name evidence="3" type="ORF">DC041_0007081</name>
</gene>
<dbReference type="GO" id="GO:0097225">
    <property type="term" value="C:sperm midpiece"/>
    <property type="evidence" value="ECO:0007669"/>
    <property type="project" value="TreeGrafter"/>
</dbReference>
<feature type="region of interest" description="Disordered" evidence="1">
    <location>
        <begin position="241"/>
        <end position="263"/>
    </location>
</feature>
<dbReference type="InterPro" id="IPR048732">
    <property type="entry name" value="CFA69"/>
</dbReference>
<accession>A0A430QUQ2</accession>
<organism evidence="3 4">
    <name type="scientific">Schistosoma bovis</name>
    <name type="common">Blood fluke</name>
    <dbReference type="NCBI Taxonomy" id="6184"/>
    <lineage>
        <taxon>Eukaryota</taxon>
        <taxon>Metazoa</taxon>
        <taxon>Spiralia</taxon>
        <taxon>Lophotrochozoa</taxon>
        <taxon>Platyhelminthes</taxon>
        <taxon>Trematoda</taxon>
        <taxon>Digenea</taxon>
        <taxon>Strigeidida</taxon>
        <taxon>Schistosomatoidea</taxon>
        <taxon>Schistosomatidae</taxon>
        <taxon>Schistosoma</taxon>
    </lineage>
</organism>
<feature type="compositionally biased region" description="Acidic residues" evidence="1">
    <location>
        <begin position="252"/>
        <end position="262"/>
    </location>
</feature>
<dbReference type="PANTHER" id="PTHR14716:SF0">
    <property type="entry name" value="CILIA- AND FLAGELLA-ASSOCIATED PROTEIN 69"/>
    <property type="match status" value="1"/>
</dbReference>
<dbReference type="Pfam" id="PF21049">
    <property type="entry name" value="CFA69_ARM_rpt"/>
    <property type="match status" value="1"/>
</dbReference>
<sequence length="352" mass="40953">MEEDNVGLEMQCDILLILSKLCDGIHSIIKLLKQLIKRFTFIKSNQYRLLIQLNEKSLTNHQFIILHNKPLIQLTNALIESIWCCIIGSNLCEDYFLMNNGAIYLLNLLEWYPLESINYLLGCLVDLTENPKCLPYLSCWSGIRSLNDNDDYDEENNFILNNRNSIKQQLNHLELTTSLLMKSPDPVVSTRLHKIILNTNKHTTDHHHHSNNIHSNQVHLNMANEKGVDSNEIVNQDSINPCEIEEVNNNNDDNDDDDDDKEESINIWLNGPSLAQLLCYIWRWEEKRLIKQKQFGTDNVKDLSETSATKQNTSLQMNIYALFLRLGFNNQENLTFKDQITLKKIESYFDLK</sequence>
<dbReference type="GO" id="GO:0097730">
    <property type="term" value="C:non-motile cilium"/>
    <property type="evidence" value="ECO:0007669"/>
    <property type="project" value="TreeGrafter"/>
</dbReference>
<dbReference type="Proteomes" id="UP000290809">
    <property type="component" value="Unassembled WGS sequence"/>
</dbReference>
<protein>
    <recommendedName>
        <fullName evidence="2">Cilia- and flagella-associated protein 69 ARM repeats domain-containing protein</fullName>
    </recommendedName>
</protein>
<dbReference type="STRING" id="6184.A0A430QUQ2"/>
<evidence type="ECO:0000313" key="3">
    <source>
        <dbReference type="EMBL" id="RTG91435.1"/>
    </source>
</evidence>
<evidence type="ECO:0000256" key="1">
    <source>
        <dbReference type="SAM" id="MobiDB-lite"/>
    </source>
</evidence>
<proteinExistence type="predicted"/>
<dbReference type="InterPro" id="IPR048733">
    <property type="entry name" value="CFA69_ARM_dom"/>
</dbReference>
<dbReference type="PANTHER" id="PTHR14716">
    <property type="entry name" value="CILIA- AND FLAGELLA-ASSOCIATED PROTEIN 69"/>
    <property type="match status" value="1"/>
</dbReference>
<feature type="non-terminal residue" evidence="3">
    <location>
        <position position="352"/>
    </location>
</feature>
<keyword evidence="4" id="KW-1185">Reference proteome</keyword>
<dbReference type="GO" id="GO:1902093">
    <property type="term" value="P:positive regulation of flagellated sperm motility"/>
    <property type="evidence" value="ECO:0007669"/>
    <property type="project" value="TreeGrafter"/>
</dbReference>
<dbReference type="AlphaFoldDB" id="A0A430QUQ2"/>
<comment type="caution">
    <text evidence="3">The sequence shown here is derived from an EMBL/GenBank/DDBJ whole genome shotgun (WGS) entry which is preliminary data.</text>
</comment>